<reference evidence="1 2" key="1">
    <citation type="journal article" date="2018" name="Nat. Genet.">
        <title>The Rosa genome provides new insights in the design of modern roses.</title>
        <authorList>
            <person name="Bendahmane M."/>
        </authorList>
    </citation>
    <scope>NUCLEOTIDE SEQUENCE [LARGE SCALE GENOMIC DNA]</scope>
    <source>
        <strain evidence="2">cv. Old Blush</strain>
    </source>
</reference>
<dbReference type="Proteomes" id="UP000238479">
    <property type="component" value="Chromosome 5"/>
</dbReference>
<evidence type="ECO:0000313" key="1">
    <source>
        <dbReference type="EMBL" id="PRQ30850.1"/>
    </source>
</evidence>
<sequence>MIVGILFLATSSHGWSDLHRLAFSVHQRNWNSILMGGQESELIYPRVT</sequence>
<proteinExistence type="predicted"/>
<protein>
    <submittedName>
        <fullName evidence="1">Uncharacterized protein</fullName>
    </submittedName>
</protein>
<comment type="caution">
    <text evidence="1">The sequence shown here is derived from an EMBL/GenBank/DDBJ whole genome shotgun (WGS) entry which is preliminary data.</text>
</comment>
<dbReference type="Gramene" id="PRQ30850">
    <property type="protein sequence ID" value="PRQ30850"/>
    <property type="gene ID" value="RchiOBHm_Chr5g0029091"/>
</dbReference>
<gene>
    <name evidence="1" type="ORF">RchiOBHm_Chr5g0029091</name>
</gene>
<keyword evidence="2" id="KW-1185">Reference proteome</keyword>
<evidence type="ECO:0000313" key="2">
    <source>
        <dbReference type="Proteomes" id="UP000238479"/>
    </source>
</evidence>
<dbReference type="AlphaFoldDB" id="A0A2P6Q9J7"/>
<organism evidence="1 2">
    <name type="scientific">Rosa chinensis</name>
    <name type="common">China rose</name>
    <dbReference type="NCBI Taxonomy" id="74649"/>
    <lineage>
        <taxon>Eukaryota</taxon>
        <taxon>Viridiplantae</taxon>
        <taxon>Streptophyta</taxon>
        <taxon>Embryophyta</taxon>
        <taxon>Tracheophyta</taxon>
        <taxon>Spermatophyta</taxon>
        <taxon>Magnoliopsida</taxon>
        <taxon>eudicotyledons</taxon>
        <taxon>Gunneridae</taxon>
        <taxon>Pentapetalae</taxon>
        <taxon>rosids</taxon>
        <taxon>fabids</taxon>
        <taxon>Rosales</taxon>
        <taxon>Rosaceae</taxon>
        <taxon>Rosoideae</taxon>
        <taxon>Rosoideae incertae sedis</taxon>
        <taxon>Rosa</taxon>
    </lineage>
</organism>
<accession>A0A2P6Q9J7</accession>
<name>A0A2P6Q9J7_ROSCH</name>
<dbReference type="EMBL" id="PDCK01000043">
    <property type="protein sequence ID" value="PRQ30850.1"/>
    <property type="molecule type" value="Genomic_DNA"/>
</dbReference>